<evidence type="ECO:0000313" key="3">
    <source>
        <dbReference type="EMBL" id="KAG5927369.1"/>
    </source>
</evidence>
<reference evidence="3" key="1">
    <citation type="journal article" date="2020" name="bioRxiv">
        <title>Whole genome comparisons of ergot fungi reveals the divergence and evolution of species within the genus Claviceps are the result of varying mechanisms driving genome evolution and host range expansion.</title>
        <authorList>
            <person name="Wyka S.A."/>
            <person name="Mondo S.J."/>
            <person name="Liu M."/>
            <person name="Dettman J."/>
            <person name="Nalam V."/>
            <person name="Broders K.D."/>
        </authorList>
    </citation>
    <scope>NUCLEOTIDE SEQUENCE</scope>
    <source>
        <strain evidence="3">CCC 489</strain>
    </source>
</reference>
<feature type="domain" description="Isopenicillin N synthase-like Fe(2+) 2OG dioxygenase" evidence="2">
    <location>
        <begin position="9"/>
        <end position="60"/>
    </location>
</feature>
<dbReference type="InterPro" id="IPR044861">
    <property type="entry name" value="IPNS-like_FE2OG_OXY"/>
</dbReference>
<feature type="region of interest" description="Disordered" evidence="1">
    <location>
        <begin position="65"/>
        <end position="84"/>
    </location>
</feature>
<comment type="caution">
    <text evidence="3">The sequence shown here is derived from an EMBL/GenBank/DDBJ whole genome shotgun (WGS) entry which is preliminary data.</text>
</comment>
<dbReference type="InterPro" id="IPR027443">
    <property type="entry name" value="IPNS-like_sf"/>
</dbReference>
<dbReference type="Gene3D" id="2.60.120.330">
    <property type="entry name" value="B-lactam Antibiotic, Isopenicillin N Synthase, Chain"/>
    <property type="match status" value="1"/>
</dbReference>
<proteinExistence type="predicted"/>
<dbReference type="AlphaFoldDB" id="A0A8K0J8H8"/>
<organism evidence="3 4">
    <name type="scientific">Claviceps africana</name>
    <dbReference type="NCBI Taxonomy" id="83212"/>
    <lineage>
        <taxon>Eukaryota</taxon>
        <taxon>Fungi</taxon>
        <taxon>Dikarya</taxon>
        <taxon>Ascomycota</taxon>
        <taxon>Pezizomycotina</taxon>
        <taxon>Sordariomycetes</taxon>
        <taxon>Hypocreomycetidae</taxon>
        <taxon>Hypocreales</taxon>
        <taxon>Clavicipitaceae</taxon>
        <taxon>Claviceps</taxon>
    </lineage>
</organism>
<evidence type="ECO:0000259" key="2">
    <source>
        <dbReference type="Pfam" id="PF03171"/>
    </source>
</evidence>
<sequence>MYAFLDCKPLRMGAHYDLSIITLVHQTACDNGFCEVCGRFVDLPTRPDTVVVFCGAVGTLVRRRQHQGAQAPRQSPLPRPDARQQPHVERLLLAPQADESGFDVRIPSETATFGDWLGGNYVNMRQDADAADAPVPAPVPAAAYGNQCTAKQQCC</sequence>
<gene>
    <name evidence="3" type="ORF">E4U42_002312</name>
</gene>
<dbReference type="EMBL" id="SRPY01000186">
    <property type="protein sequence ID" value="KAG5927369.1"/>
    <property type="molecule type" value="Genomic_DNA"/>
</dbReference>
<dbReference type="Pfam" id="PF03171">
    <property type="entry name" value="2OG-FeII_Oxy"/>
    <property type="match status" value="1"/>
</dbReference>
<accession>A0A8K0J8H8</accession>
<protein>
    <recommendedName>
        <fullName evidence="2">Isopenicillin N synthase-like Fe(2+) 2OG dioxygenase domain-containing protein</fullName>
    </recommendedName>
</protein>
<dbReference type="Proteomes" id="UP000811619">
    <property type="component" value="Unassembled WGS sequence"/>
</dbReference>
<name>A0A8K0J8H8_9HYPO</name>
<evidence type="ECO:0000256" key="1">
    <source>
        <dbReference type="SAM" id="MobiDB-lite"/>
    </source>
</evidence>
<dbReference type="SUPFAM" id="SSF51197">
    <property type="entry name" value="Clavaminate synthase-like"/>
    <property type="match status" value="1"/>
</dbReference>
<dbReference type="OrthoDB" id="288590at2759"/>
<keyword evidence="4" id="KW-1185">Reference proteome</keyword>
<evidence type="ECO:0000313" key="4">
    <source>
        <dbReference type="Proteomes" id="UP000811619"/>
    </source>
</evidence>